<accession>A0AAV9UGL7</accession>
<organism evidence="1 2">
    <name type="scientific">Orbilia brochopaga</name>
    <dbReference type="NCBI Taxonomy" id="3140254"/>
    <lineage>
        <taxon>Eukaryota</taxon>
        <taxon>Fungi</taxon>
        <taxon>Dikarya</taxon>
        <taxon>Ascomycota</taxon>
        <taxon>Pezizomycotina</taxon>
        <taxon>Orbiliomycetes</taxon>
        <taxon>Orbiliales</taxon>
        <taxon>Orbiliaceae</taxon>
        <taxon>Orbilia</taxon>
    </lineage>
</organism>
<protein>
    <submittedName>
        <fullName evidence="1">Uncharacterized protein</fullName>
    </submittedName>
</protein>
<dbReference type="AlphaFoldDB" id="A0AAV9UGL7"/>
<comment type="caution">
    <text evidence="1">The sequence shown here is derived from an EMBL/GenBank/DDBJ whole genome shotgun (WGS) entry which is preliminary data.</text>
</comment>
<evidence type="ECO:0000313" key="2">
    <source>
        <dbReference type="Proteomes" id="UP001375240"/>
    </source>
</evidence>
<name>A0AAV9UGL7_9PEZI</name>
<proteinExistence type="predicted"/>
<dbReference type="Proteomes" id="UP001375240">
    <property type="component" value="Unassembled WGS sequence"/>
</dbReference>
<reference evidence="1 2" key="1">
    <citation type="submission" date="2019-10" db="EMBL/GenBank/DDBJ databases">
        <authorList>
            <person name="Palmer J.M."/>
        </authorList>
    </citation>
    <scope>NUCLEOTIDE SEQUENCE [LARGE SCALE GENOMIC DNA]</scope>
    <source>
        <strain evidence="1 2">TWF696</strain>
    </source>
</reference>
<keyword evidence="2" id="KW-1185">Reference proteome</keyword>
<gene>
    <name evidence="1" type="ORF">TWF696_008200</name>
</gene>
<evidence type="ECO:0000313" key="1">
    <source>
        <dbReference type="EMBL" id="KAK6341110.1"/>
    </source>
</evidence>
<sequence length="159" mass="17910">MNAPPGFNFNDLSSFWPDDDSFISPSVLNIYRDLIVPNGPNARLSPLILHLLLELENERLAGGPGSDMLHVYQDGTIVDPKAVDWTQRVWVMPRAVHIKKLLEEEIGDVTSGFGRFEIMKRELNFDDFVASFQDRMGLLSGEDMDLVLRRFMESGANAA</sequence>
<dbReference type="EMBL" id="JAVHNQ010000007">
    <property type="protein sequence ID" value="KAK6341110.1"/>
    <property type="molecule type" value="Genomic_DNA"/>
</dbReference>